<comment type="caution">
    <text evidence="4">The sequence shown here is derived from an EMBL/GenBank/DDBJ whole genome shotgun (WGS) entry which is preliminary data.</text>
</comment>
<dbReference type="InterPro" id="IPR049712">
    <property type="entry name" value="Poly_export"/>
</dbReference>
<accession>A0A4R5CE92</accession>
<dbReference type="Proteomes" id="UP000295479">
    <property type="component" value="Unassembled WGS sequence"/>
</dbReference>
<reference evidence="4 5" key="1">
    <citation type="submission" date="2019-03" db="EMBL/GenBank/DDBJ databases">
        <title>Flavobacterium AR-3-4 sp. nov. isolated from arctic soil.</title>
        <authorList>
            <person name="Chaudhary D.K."/>
        </authorList>
    </citation>
    <scope>NUCLEOTIDE SEQUENCE [LARGE SCALE GENOMIC DNA]</scope>
    <source>
        <strain evidence="4 5">AR-3-4</strain>
    </source>
</reference>
<dbReference type="GO" id="GO:0015159">
    <property type="term" value="F:polysaccharide transmembrane transporter activity"/>
    <property type="evidence" value="ECO:0007669"/>
    <property type="project" value="InterPro"/>
</dbReference>
<dbReference type="AlphaFoldDB" id="A0A4R5CE92"/>
<gene>
    <name evidence="4" type="ORF">E0F76_04310</name>
</gene>
<dbReference type="RefSeq" id="WP_132001876.1">
    <property type="nucleotide sequence ID" value="NZ_SMFK01000002.1"/>
</dbReference>
<protein>
    <submittedName>
        <fullName evidence="4">Sugar transporter</fullName>
    </submittedName>
</protein>
<dbReference type="Gene3D" id="3.30.1950.10">
    <property type="entry name" value="wza like domain"/>
    <property type="match status" value="1"/>
</dbReference>
<dbReference type="PANTHER" id="PTHR33619:SF3">
    <property type="entry name" value="POLYSACCHARIDE EXPORT PROTEIN GFCE-RELATED"/>
    <property type="match status" value="1"/>
</dbReference>
<dbReference type="PANTHER" id="PTHR33619">
    <property type="entry name" value="POLYSACCHARIDE EXPORT PROTEIN GFCE-RELATED"/>
    <property type="match status" value="1"/>
</dbReference>
<keyword evidence="5" id="KW-1185">Reference proteome</keyword>
<evidence type="ECO:0000313" key="4">
    <source>
        <dbReference type="EMBL" id="TDD98371.1"/>
    </source>
</evidence>
<keyword evidence="4" id="KW-0762">Sugar transport</keyword>
<evidence type="ECO:0000256" key="1">
    <source>
        <dbReference type="ARBA" id="ARBA00022729"/>
    </source>
</evidence>
<dbReference type="OrthoDB" id="1445882at2"/>
<feature type="domain" description="Polysaccharide export protein N-terminal" evidence="3">
    <location>
        <begin position="45"/>
        <end position="140"/>
    </location>
</feature>
<keyword evidence="1" id="KW-0732">Signal</keyword>
<evidence type="ECO:0000259" key="3">
    <source>
        <dbReference type="Pfam" id="PF02563"/>
    </source>
</evidence>
<keyword evidence="2" id="KW-1133">Transmembrane helix</keyword>
<evidence type="ECO:0000313" key="5">
    <source>
        <dbReference type="Proteomes" id="UP000295479"/>
    </source>
</evidence>
<proteinExistence type="predicted"/>
<name>A0A4R5CE92_9FLAO</name>
<dbReference type="InterPro" id="IPR003715">
    <property type="entry name" value="Poly_export_N"/>
</dbReference>
<keyword evidence="2" id="KW-0472">Membrane</keyword>
<feature type="transmembrane region" description="Helical" evidence="2">
    <location>
        <begin position="242"/>
        <end position="260"/>
    </location>
</feature>
<organism evidence="4 5">
    <name type="scientific">Flavobacterium cellulosilyticum</name>
    <dbReference type="NCBI Taxonomy" id="2541731"/>
    <lineage>
        <taxon>Bacteria</taxon>
        <taxon>Pseudomonadati</taxon>
        <taxon>Bacteroidota</taxon>
        <taxon>Flavobacteriia</taxon>
        <taxon>Flavobacteriales</taxon>
        <taxon>Flavobacteriaceae</taxon>
        <taxon>Flavobacterium</taxon>
    </lineage>
</organism>
<evidence type="ECO:0000256" key="2">
    <source>
        <dbReference type="SAM" id="Phobius"/>
    </source>
</evidence>
<sequence>MNNAVLYLVLGISMLFVSCIPNKDLIYLQNKNGTETAAPISEVMQKPYRLQINDVLSISIKANDPKLVTIFNTTNQGEAGKSSTALYFDGFTVDDHGNIRIPVLGDINAIGFTVEELQNKIEKQLLSEYFKKEANIFVTVKLAGFKYTITGEVGSVGTKFLFQDHVNIMEAIANSGDITLTGNRKAVTIIRQLPSGIEMHNIDLTNINALKSPYFNLQPNDFIYVKPLRQKSWGTGKTGIESLGSIMTLISLITTTILILKL</sequence>
<dbReference type="EMBL" id="SMFK01000002">
    <property type="protein sequence ID" value="TDD98371.1"/>
    <property type="molecule type" value="Genomic_DNA"/>
</dbReference>
<dbReference type="Pfam" id="PF02563">
    <property type="entry name" value="Poly_export"/>
    <property type="match status" value="1"/>
</dbReference>
<keyword evidence="4" id="KW-0813">Transport</keyword>
<keyword evidence="2" id="KW-0812">Transmembrane</keyword>